<dbReference type="NCBIfam" id="TIGR03696">
    <property type="entry name" value="Rhs_assc_core"/>
    <property type="match status" value="1"/>
</dbReference>
<organism evidence="3 4">
    <name type="scientific">Mucilaginibacter calamicampi</name>
    <dbReference type="NCBI Taxonomy" id="1302352"/>
    <lineage>
        <taxon>Bacteria</taxon>
        <taxon>Pseudomonadati</taxon>
        <taxon>Bacteroidota</taxon>
        <taxon>Sphingobacteriia</taxon>
        <taxon>Sphingobacteriales</taxon>
        <taxon>Sphingobacteriaceae</taxon>
        <taxon>Mucilaginibacter</taxon>
    </lineage>
</organism>
<comment type="caution">
    <text evidence="3">The sequence shown here is derived from an EMBL/GenBank/DDBJ whole genome shotgun (WGS) entry which is preliminary data.</text>
</comment>
<reference evidence="4" key="1">
    <citation type="journal article" date="2019" name="Int. J. Syst. Evol. Microbiol.">
        <title>The Global Catalogue of Microorganisms (GCM) 10K type strain sequencing project: providing services to taxonomists for standard genome sequencing and annotation.</title>
        <authorList>
            <consortium name="The Broad Institute Genomics Platform"/>
            <consortium name="The Broad Institute Genome Sequencing Center for Infectious Disease"/>
            <person name="Wu L."/>
            <person name="Ma J."/>
        </authorList>
    </citation>
    <scope>NUCLEOTIDE SEQUENCE [LARGE SCALE GENOMIC DNA]</scope>
    <source>
        <strain evidence="4">CCUG 63418</strain>
    </source>
</reference>
<dbReference type="Pfam" id="PF20041">
    <property type="entry name" value="DUF6443"/>
    <property type="match status" value="1"/>
</dbReference>
<dbReference type="InterPro" id="IPR055015">
    <property type="entry name" value="GCX_COOH"/>
</dbReference>
<dbReference type="NCBIfam" id="NF045639">
    <property type="entry name" value="GCX_COOH"/>
    <property type="match status" value="1"/>
</dbReference>
<dbReference type="Gene3D" id="2.180.10.10">
    <property type="entry name" value="RHS repeat-associated core"/>
    <property type="match status" value="1"/>
</dbReference>
<protein>
    <submittedName>
        <fullName evidence="3">DUF6443 domain-containing protein</fullName>
    </submittedName>
</protein>
<dbReference type="RefSeq" id="WP_377097426.1">
    <property type="nucleotide sequence ID" value="NZ_JBHTHU010000001.1"/>
</dbReference>
<accession>A0ABW2YT81</accession>
<keyword evidence="4" id="KW-1185">Reference proteome</keyword>
<dbReference type="Proteomes" id="UP001596958">
    <property type="component" value="Unassembled WGS sequence"/>
</dbReference>
<name>A0ABW2YT81_9SPHI</name>
<dbReference type="InterPro" id="IPR045619">
    <property type="entry name" value="DUF6443"/>
</dbReference>
<feature type="signal peptide" evidence="1">
    <location>
        <begin position="1"/>
        <end position="25"/>
    </location>
</feature>
<evidence type="ECO:0000256" key="1">
    <source>
        <dbReference type="SAM" id="SignalP"/>
    </source>
</evidence>
<proteinExistence type="predicted"/>
<evidence type="ECO:0000313" key="4">
    <source>
        <dbReference type="Proteomes" id="UP001596958"/>
    </source>
</evidence>
<dbReference type="InterPro" id="IPR022385">
    <property type="entry name" value="Rhs_assc_core"/>
</dbReference>
<evidence type="ECO:0000259" key="2">
    <source>
        <dbReference type="Pfam" id="PF20041"/>
    </source>
</evidence>
<keyword evidence="1" id="KW-0732">Signal</keyword>
<dbReference type="EMBL" id="JBHTHU010000001">
    <property type="protein sequence ID" value="MFD0749241.1"/>
    <property type="molecule type" value="Genomic_DNA"/>
</dbReference>
<feature type="domain" description="DUF6443" evidence="2">
    <location>
        <begin position="40"/>
        <end position="171"/>
    </location>
</feature>
<sequence length="1303" mass="140962">MHVSKLYKKCVLAIVACSMGLTALAQTPAFTQTDKVKVAGVTTEGGVISLPDSQKISSRNYVDGLGRTIQTIGIQASPLKKDMVQAVFYDNLGQVNKSYLPYTATTSDGSFQTSPLTAQAYFYANSPKVANDDSLYARQVFENSPLQRLLRAGSVGNGFEPGSGQHYKTLSYRTNTVADSVIIWSTAGANTGYYTAGNLQVVDAIDEDGARILSFTNNSGQNVLKKELKNSGAGTYINTYYVYNEAGTLRNVLPPKAITLMKASGNWSLAQTAIANLIFSYQYDNRARAVQKTLPGGIMLYTVYDPLERPVLVQDNKLRAANQWNYIKYDAKDNPISQGVYTDATHVGLSAMQSYVSGLSYSSTWFESRNSTSGTGYYTNTVFPTSGIDPLAYSYFDNYDLDGNGTADYSYQAQGLSGEATPTAMLRGIPTMLRSRTVGAISNWLIRVMFYDKNGSSIQVQSNNQLTSAVSDIATNVPDFTGVTKIAKVSKVVSSATTTVLSTFSYDHMYRATAVDQSYNGGSVMRVAAYEYNELGQLVKKNLKQVNTGSIPYNVTLGTAQSVASGQTLNVVAQNSITLSPDFAAASGSTFTATIKTNYLQAVDYRYNIRGQMVNINNSKLIDDNGVTNNDVNDLFGADILYNTVDANVGNTAQWSGRISAVKWMTRNANGTKTNERSYKYSYDVLNRLNSGTYAERGSTSTGSFNINNNGFNEGGITYDDNGNILTLQRNSSSVGASSNTQVDDLAYTYDTNNPNRLKKVVDGVGANYVSYGFRNLTGSSADYSYDSSGNLTADPYKGLTVTYNVLNRPDTITITTATNRYIRYTYDSGGQLLRKQAYDNATLQKTTDYIDGFVYENSTLAYFAIPEGRVVNVSGTLTPEFVIADQQGNARITFRDNGSGQAVVTQENSYYAFGLTFATSPVGTPAQPNKNLYNGGSEWQNDFSNLPDYYNTFFRNYDQALGRFVSLDPMAEAAESLTGYNYSGNNPVMFNDPLGDKLKPYVEPSMLWDGCEGCQAANAAVGGRMNSRGDSFMANGWKAFLAQAAQEASSIGKAGGTASGYSVTNGTLTLKGTTAADFLRAYMNGDGTLENAVGAFKKDNGIDDDGNPIKGELLAQANIKSTPKPGGANQGGGLSVTDYFGIKYGSGKYNGALGMQINVGFNSTGQGYSSYNWIQVVSSPRVNNGALYVDGEKSHYPLYYSKEEARSFSNYNYQLGTFTHNPQYVGTTFTAFFNDGPANQSGSFAAQLTLVGINKNGSIVPLYSLNYGFTVTGNSIQRTTPTSGPINTLTQSAINTYNQSFK</sequence>
<gene>
    <name evidence="3" type="ORF">ACFQZS_03745</name>
</gene>
<evidence type="ECO:0000313" key="3">
    <source>
        <dbReference type="EMBL" id="MFD0749241.1"/>
    </source>
</evidence>
<feature type="chain" id="PRO_5045103687" evidence="1">
    <location>
        <begin position="26"/>
        <end position="1303"/>
    </location>
</feature>